<proteinExistence type="predicted"/>
<organism evidence="1 2">
    <name type="scientific">Caldanaerobacter subterraneus subsp. tengcongensis (strain DSM 15242 / JCM 11007 / NBRC 100824 / MB4)</name>
    <name type="common">Thermoanaerobacter tengcongensis</name>
    <dbReference type="NCBI Taxonomy" id="273068"/>
    <lineage>
        <taxon>Bacteria</taxon>
        <taxon>Bacillati</taxon>
        <taxon>Bacillota</taxon>
        <taxon>Clostridia</taxon>
        <taxon>Thermoanaerobacterales</taxon>
        <taxon>Thermoanaerobacteraceae</taxon>
        <taxon>Caldanaerobacter</taxon>
    </lineage>
</organism>
<sequence>MFLAYLRGIETLLPLFMQSLIPGFLAYLRGIETLLYIFFKPVVSWFLAYLRGIETYQEQWAEAGAVI</sequence>
<gene>
    <name evidence="1" type="ordered locus">TTE2649</name>
</gene>
<reference evidence="1 2" key="1">
    <citation type="journal article" date="2002" name="Genome Res.">
        <title>A complete sequence of the T. tengcongensis genome.</title>
        <authorList>
            <person name="Bao Q."/>
            <person name="Tian Y."/>
            <person name="Li W."/>
            <person name="Xu Z."/>
            <person name="Xuan Z."/>
            <person name="Hu S."/>
            <person name="Dong W."/>
            <person name="Yang J."/>
            <person name="Chen Y."/>
            <person name="Xue Y."/>
            <person name="Xu Y."/>
            <person name="Lai X."/>
            <person name="Huang L."/>
            <person name="Dong X."/>
            <person name="Ma Y."/>
            <person name="Ling L."/>
            <person name="Tan H."/>
            <person name="Chen R."/>
            <person name="Wang J."/>
            <person name="Yu J."/>
            <person name="Yang H."/>
        </authorList>
    </citation>
    <scope>NUCLEOTIDE SEQUENCE [LARGE SCALE GENOMIC DNA]</scope>
    <source>
        <strain evidence="2">DSM 15242 / JCM 11007 / NBRC 100824 / MB4</strain>
    </source>
</reference>
<dbReference type="HOGENOM" id="CLU_2804344_0_0_9"/>
<accession>Q8R6Y4</accession>
<keyword evidence="2" id="KW-1185">Reference proteome</keyword>
<protein>
    <submittedName>
        <fullName evidence="1">Uncharacterized protein</fullName>
    </submittedName>
</protein>
<dbReference type="Proteomes" id="UP000000555">
    <property type="component" value="Chromosome"/>
</dbReference>
<name>Q8R6Y4_CALS4</name>
<dbReference type="EMBL" id="AE008691">
    <property type="protein sequence ID" value="AAM25768.1"/>
    <property type="molecule type" value="Genomic_DNA"/>
</dbReference>
<dbReference type="KEGG" id="tte:TTE2649"/>
<evidence type="ECO:0000313" key="2">
    <source>
        <dbReference type="Proteomes" id="UP000000555"/>
    </source>
</evidence>
<evidence type="ECO:0000313" key="1">
    <source>
        <dbReference type="EMBL" id="AAM25768.1"/>
    </source>
</evidence>
<dbReference type="AlphaFoldDB" id="Q8R6Y4"/>